<dbReference type="STRING" id="304371.MCP_0953"/>
<dbReference type="GO" id="GO:0046872">
    <property type="term" value="F:metal ion binding"/>
    <property type="evidence" value="ECO:0007669"/>
    <property type="project" value="UniProtKB-KW"/>
</dbReference>
<accession>D1YX53</accession>
<evidence type="ECO:0000256" key="2">
    <source>
        <dbReference type="ARBA" id="ARBA00022723"/>
    </source>
</evidence>
<dbReference type="Pfam" id="PF04055">
    <property type="entry name" value="Radical_SAM"/>
    <property type="match status" value="1"/>
</dbReference>
<evidence type="ECO:0000313" key="6">
    <source>
        <dbReference type="EMBL" id="BAI61025.1"/>
    </source>
</evidence>
<dbReference type="EMBL" id="AP011532">
    <property type="protein sequence ID" value="BAI61025.1"/>
    <property type="molecule type" value="Genomic_DNA"/>
</dbReference>
<evidence type="ECO:0000256" key="1">
    <source>
        <dbReference type="ARBA" id="ARBA00022691"/>
    </source>
</evidence>
<dbReference type="eggNOG" id="arCOG00938">
    <property type="taxonomic scope" value="Archaea"/>
</dbReference>
<dbReference type="SUPFAM" id="SSF102114">
    <property type="entry name" value="Radical SAM enzymes"/>
    <property type="match status" value="1"/>
</dbReference>
<evidence type="ECO:0000256" key="3">
    <source>
        <dbReference type="ARBA" id="ARBA00023004"/>
    </source>
</evidence>
<dbReference type="InParanoid" id="D1YX53"/>
<feature type="domain" description="Radical SAM core" evidence="5">
    <location>
        <begin position="45"/>
        <end position="141"/>
    </location>
</feature>
<dbReference type="InterPro" id="IPR058240">
    <property type="entry name" value="rSAM_sf"/>
</dbReference>
<evidence type="ECO:0000256" key="4">
    <source>
        <dbReference type="ARBA" id="ARBA00023014"/>
    </source>
</evidence>
<evidence type="ECO:0000259" key="5">
    <source>
        <dbReference type="Pfam" id="PF04055"/>
    </source>
</evidence>
<proteinExistence type="predicted"/>
<dbReference type="InterPro" id="IPR050377">
    <property type="entry name" value="Radical_SAM_PqqE_MftC-like"/>
</dbReference>
<dbReference type="RefSeq" id="WP_012899704.1">
    <property type="nucleotide sequence ID" value="NC_013665.1"/>
</dbReference>
<reference evidence="6 7" key="1">
    <citation type="journal article" date="2007" name="Appl. Environ. Microbiol.">
        <title>Isolation of key methanogens for global methane emission from rice paddy fields: a novel isolate affiliated with the clone cluster rice cluster I.</title>
        <authorList>
            <person name="Sakai S."/>
            <person name="Imachi H."/>
            <person name="Sekiguchi Y."/>
            <person name="Ohashi A."/>
            <person name="Harada H."/>
            <person name="Kamagata Y."/>
        </authorList>
    </citation>
    <scope>NUCLEOTIDE SEQUENCE [LARGE SCALE GENOMIC DNA]</scope>
    <source>
        <strain evidence="7">DSM 17711 / JCM 13418 / NBRC 101707 / SANAE</strain>
    </source>
</reference>
<dbReference type="SFLD" id="SFLDS00029">
    <property type="entry name" value="Radical_SAM"/>
    <property type="match status" value="1"/>
</dbReference>
<dbReference type="PANTHER" id="PTHR11228">
    <property type="entry name" value="RADICAL SAM DOMAIN PROTEIN"/>
    <property type="match status" value="1"/>
</dbReference>
<dbReference type="InterPro" id="IPR013785">
    <property type="entry name" value="Aldolase_TIM"/>
</dbReference>
<keyword evidence="3" id="KW-0408">Iron</keyword>
<dbReference type="InterPro" id="IPR007197">
    <property type="entry name" value="rSAM"/>
</dbReference>
<reference evidence="7" key="3">
    <citation type="journal article" date="2011" name="PLoS ONE">
        <title>Genome sequence of a mesophilic hydrogenotrophic methanogen Methanocella paludicola, the first cultivated representative of the order Methanocellales.</title>
        <authorList>
            <person name="Sakai S."/>
            <person name="Takaki Y."/>
            <person name="Shimamura S."/>
            <person name="Sekine M."/>
            <person name="Tajima T."/>
            <person name="Kosugi H."/>
            <person name="Ichikawa N."/>
            <person name="Tasumi E."/>
            <person name="Hiraki A.T."/>
            <person name="Shimizu A."/>
            <person name="Kato Y."/>
            <person name="Nishiko R."/>
            <person name="Mori K."/>
            <person name="Fujita N."/>
            <person name="Imachi H."/>
            <person name="Takai K."/>
        </authorList>
    </citation>
    <scope>NUCLEOTIDE SEQUENCE [LARGE SCALE GENOMIC DNA]</scope>
    <source>
        <strain evidence="7">DSM 17711 / JCM 13418 / NBRC 101707 / SANAE</strain>
    </source>
</reference>
<dbReference type="GO" id="GO:0003824">
    <property type="term" value="F:catalytic activity"/>
    <property type="evidence" value="ECO:0007669"/>
    <property type="project" value="InterPro"/>
</dbReference>
<organism evidence="6 7">
    <name type="scientific">Methanocella paludicola (strain DSM 17711 / JCM 13418 / NBRC 101707 / SANAE)</name>
    <dbReference type="NCBI Taxonomy" id="304371"/>
    <lineage>
        <taxon>Archaea</taxon>
        <taxon>Methanobacteriati</taxon>
        <taxon>Methanobacteriota</taxon>
        <taxon>Stenosarchaea group</taxon>
        <taxon>Methanomicrobia</taxon>
        <taxon>Methanocellales</taxon>
        <taxon>Methanocellaceae</taxon>
        <taxon>Methanocella</taxon>
    </lineage>
</organism>
<sequence>MRCNSYTKLSDSAYKLTNLIRISKPITKIFGPEYTTSLDNIEIDITFKCNLKCYNCDRSCTQAPSELTMSLEQIRKFIDESISNDKHWSRIRVLGGEPTLHPDIDKILKILLDYKENYSPTTWLELTTNNFGPEVNRKLLKVPRKIYVNNTRKMGRFQKKFEAFNLAPCDNRIYAFTDFTNACWITNDCGMGLNRYGYYQCGAAGSIDRVFGMNIGLKKLPVYQSEFYDQKTNLCSLCGHFARRRFVPGNLCKPVNGEPKSNRWILAYENYSKQPTLSLY</sequence>
<dbReference type="Gene3D" id="3.20.20.70">
    <property type="entry name" value="Aldolase class I"/>
    <property type="match status" value="1"/>
</dbReference>
<keyword evidence="1" id="KW-0949">S-adenosyl-L-methionine</keyword>
<dbReference type="Proteomes" id="UP000001882">
    <property type="component" value="Chromosome"/>
</dbReference>
<keyword evidence="7" id="KW-1185">Reference proteome</keyword>
<gene>
    <name evidence="6" type="ordered locus">MCP_0953</name>
</gene>
<protein>
    <recommendedName>
        <fullName evidence="5">Radical SAM core domain-containing protein</fullName>
    </recommendedName>
</protein>
<dbReference type="AlphaFoldDB" id="D1YX53"/>
<keyword evidence="2" id="KW-0479">Metal-binding</keyword>
<dbReference type="GeneID" id="8680979"/>
<evidence type="ECO:0000313" key="7">
    <source>
        <dbReference type="Proteomes" id="UP000001882"/>
    </source>
</evidence>
<dbReference type="PANTHER" id="PTHR11228:SF7">
    <property type="entry name" value="PQQA PEPTIDE CYCLASE"/>
    <property type="match status" value="1"/>
</dbReference>
<dbReference type="GO" id="GO:0051536">
    <property type="term" value="F:iron-sulfur cluster binding"/>
    <property type="evidence" value="ECO:0007669"/>
    <property type="project" value="UniProtKB-KW"/>
</dbReference>
<reference evidence="6 7" key="2">
    <citation type="journal article" date="2008" name="Int. J. Syst. Evol. Microbiol.">
        <title>Methanocella paludicola gen. nov., sp. nov., a methane-producing archaeon, the first isolate of the lineage 'Rice Cluster I', and proposal of the new archaeal order Methanocellales ord. nov.</title>
        <authorList>
            <person name="Sakai S."/>
            <person name="Imachi H."/>
            <person name="Hanada S."/>
            <person name="Ohashi A."/>
            <person name="Harada H."/>
            <person name="Kamagata Y."/>
        </authorList>
    </citation>
    <scope>NUCLEOTIDE SEQUENCE [LARGE SCALE GENOMIC DNA]</scope>
    <source>
        <strain evidence="7">DSM 17711 / JCM 13418 / NBRC 101707 / SANAE</strain>
    </source>
</reference>
<dbReference type="KEGG" id="mpd:MCP_0953"/>
<dbReference type="OrthoDB" id="371936at2157"/>
<keyword evidence="4" id="KW-0411">Iron-sulfur</keyword>
<name>D1YX53_METPS</name>